<dbReference type="Proteomes" id="UP000298416">
    <property type="component" value="Unassembled WGS sequence"/>
</dbReference>
<reference evidence="2" key="1">
    <citation type="submission" date="2018-01" db="EMBL/GenBank/DDBJ databases">
        <authorList>
            <person name="Mao J.F."/>
        </authorList>
    </citation>
    <scope>NUCLEOTIDE SEQUENCE</scope>
    <source>
        <strain evidence="2">Huo1</strain>
        <tissue evidence="2">Leaf</tissue>
    </source>
</reference>
<dbReference type="GO" id="GO:0006952">
    <property type="term" value="P:defense response"/>
    <property type="evidence" value="ECO:0007669"/>
    <property type="project" value="InterPro"/>
</dbReference>
<evidence type="ECO:0000259" key="1">
    <source>
        <dbReference type="PROSITE" id="PS50004"/>
    </source>
</evidence>
<evidence type="ECO:0000313" key="2">
    <source>
        <dbReference type="EMBL" id="KAG6398610.1"/>
    </source>
</evidence>
<accession>A0A8X8WN81</accession>
<feature type="domain" description="C2" evidence="1">
    <location>
        <begin position="1"/>
        <end position="113"/>
    </location>
</feature>
<proteinExistence type="predicted"/>
<evidence type="ECO:0000313" key="3">
    <source>
        <dbReference type="Proteomes" id="UP000298416"/>
    </source>
</evidence>
<dbReference type="PANTHER" id="PTHR32246:SF173">
    <property type="entry name" value="C2 DOMAIN-CONTAINING PROTEIN"/>
    <property type="match status" value="1"/>
</dbReference>
<dbReference type="Gene3D" id="2.60.40.150">
    <property type="entry name" value="C2 domain"/>
    <property type="match status" value="1"/>
</dbReference>
<dbReference type="InterPro" id="IPR035892">
    <property type="entry name" value="C2_domain_sf"/>
</dbReference>
<dbReference type="InterPro" id="IPR000008">
    <property type="entry name" value="C2_dom"/>
</dbReference>
<name>A0A8X8WN81_SALSN</name>
<dbReference type="Pfam" id="PF00168">
    <property type="entry name" value="C2"/>
    <property type="match status" value="1"/>
</dbReference>
<dbReference type="PROSITE" id="PS50004">
    <property type="entry name" value="C2"/>
    <property type="match status" value="1"/>
</dbReference>
<reference evidence="2" key="2">
    <citation type="submission" date="2020-08" db="EMBL/GenBank/DDBJ databases">
        <title>Plant Genome Project.</title>
        <authorList>
            <person name="Zhang R.-G."/>
        </authorList>
    </citation>
    <scope>NUCLEOTIDE SEQUENCE</scope>
    <source>
        <strain evidence="2">Huo1</strain>
        <tissue evidence="2">Leaf</tissue>
    </source>
</reference>
<dbReference type="InterPro" id="IPR044750">
    <property type="entry name" value="C2_SRC2/BAP"/>
</dbReference>
<protein>
    <recommendedName>
        <fullName evidence="1">C2 domain-containing protein</fullName>
    </recommendedName>
</protein>
<dbReference type="PANTHER" id="PTHR32246">
    <property type="entry name" value="INGRESSION PROTEIN FIC1"/>
    <property type="match status" value="1"/>
</dbReference>
<sequence length="275" mass="30034">MVHPILDITVQYAEDLNKVSLISKMDVYVVVSISGGDGNSKLKTKTPIHHGGGTNPTWTFPMKFAVDEAALTQNRLMLDFDIKCEKALGNRVIGEVHVPVKELLDIPAKACAAKNFVTYQVKKPDGRPKGNLTFSYHFRPTTAAPPPDSTIAYPVVEPISPYHLMMATGGYSPSPPEFVYGKPMAAESTPPYSPSALGVYPQPVAVSQEICGGLYPPPPPPSSYLGMIKPKVYPQPLSPPCLKPQGYFGHSPPMMQLAPDWWIADCRYETRCTGF</sequence>
<keyword evidence="3" id="KW-1185">Reference proteome</keyword>
<dbReference type="AlphaFoldDB" id="A0A8X8WN81"/>
<organism evidence="2">
    <name type="scientific">Salvia splendens</name>
    <name type="common">Scarlet sage</name>
    <dbReference type="NCBI Taxonomy" id="180675"/>
    <lineage>
        <taxon>Eukaryota</taxon>
        <taxon>Viridiplantae</taxon>
        <taxon>Streptophyta</taxon>
        <taxon>Embryophyta</taxon>
        <taxon>Tracheophyta</taxon>
        <taxon>Spermatophyta</taxon>
        <taxon>Magnoliopsida</taxon>
        <taxon>eudicotyledons</taxon>
        <taxon>Gunneridae</taxon>
        <taxon>Pentapetalae</taxon>
        <taxon>asterids</taxon>
        <taxon>lamiids</taxon>
        <taxon>Lamiales</taxon>
        <taxon>Lamiaceae</taxon>
        <taxon>Nepetoideae</taxon>
        <taxon>Mentheae</taxon>
        <taxon>Salviinae</taxon>
        <taxon>Salvia</taxon>
        <taxon>Salvia subgen. Calosphace</taxon>
        <taxon>core Calosphace</taxon>
    </lineage>
</organism>
<dbReference type="EMBL" id="PNBA02000015">
    <property type="protein sequence ID" value="KAG6398610.1"/>
    <property type="molecule type" value="Genomic_DNA"/>
</dbReference>
<dbReference type="CDD" id="cd04051">
    <property type="entry name" value="C2_SRC2_like"/>
    <property type="match status" value="1"/>
</dbReference>
<dbReference type="SMART" id="SM00239">
    <property type="entry name" value="C2"/>
    <property type="match status" value="1"/>
</dbReference>
<dbReference type="SUPFAM" id="SSF49562">
    <property type="entry name" value="C2 domain (Calcium/lipid-binding domain, CaLB)"/>
    <property type="match status" value="1"/>
</dbReference>
<comment type="caution">
    <text evidence="2">The sequence shown here is derived from an EMBL/GenBank/DDBJ whole genome shotgun (WGS) entry which is preliminary data.</text>
</comment>
<gene>
    <name evidence="2" type="ORF">SASPL_140077</name>
</gene>